<reference evidence="3 4" key="1">
    <citation type="submission" date="2019-05" db="EMBL/GenBank/DDBJ databases">
        <authorList>
            <person name="Zhou X."/>
        </authorList>
    </citation>
    <scope>NUCLEOTIDE SEQUENCE [LARGE SCALE GENOMIC DNA]</scope>
    <source>
        <strain evidence="3 4">DSM 432</strain>
    </source>
</reference>
<feature type="domain" description="YCII-related" evidence="2">
    <location>
        <begin position="22"/>
        <end position="92"/>
    </location>
</feature>
<evidence type="ECO:0000256" key="1">
    <source>
        <dbReference type="ARBA" id="ARBA00007689"/>
    </source>
</evidence>
<organism evidence="3 4">
    <name type="scientific">Xanthobacter autotrophicus</name>
    <dbReference type="NCBI Taxonomy" id="280"/>
    <lineage>
        <taxon>Bacteria</taxon>
        <taxon>Pseudomonadati</taxon>
        <taxon>Pseudomonadota</taxon>
        <taxon>Alphaproteobacteria</taxon>
        <taxon>Hyphomicrobiales</taxon>
        <taxon>Xanthobacteraceae</taxon>
        <taxon>Xanthobacter</taxon>
    </lineage>
</organism>
<accession>A0A6C1KDT2</accession>
<evidence type="ECO:0000313" key="4">
    <source>
        <dbReference type="Proteomes" id="UP000305131"/>
    </source>
</evidence>
<dbReference type="SUPFAM" id="SSF54909">
    <property type="entry name" value="Dimeric alpha+beta barrel"/>
    <property type="match status" value="1"/>
</dbReference>
<dbReference type="Proteomes" id="UP000305131">
    <property type="component" value="Unassembled WGS sequence"/>
</dbReference>
<protein>
    <recommendedName>
        <fullName evidence="2">YCII-related domain-containing protein</fullName>
    </recommendedName>
</protein>
<name>A0A6C1KDT2_XANAU</name>
<gene>
    <name evidence="3" type="ORF">FBQ73_14015</name>
</gene>
<evidence type="ECO:0000313" key="3">
    <source>
        <dbReference type="EMBL" id="TLX41981.1"/>
    </source>
</evidence>
<comment type="similarity">
    <text evidence="1">Belongs to the YciI family.</text>
</comment>
<dbReference type="OrthoDB" id="6928805at2"/>
<dbReference type="GeneID" id="95774569"/>
<dbReference type="InterPro" id="IPR011008">
    <property type="entry name" value="Dimeric_a/b-barrel"/>
</dbReference>
<dbReference type="Pfam" id="PF03795">
    <property type="entry name" value="YCII"/>
    <property type="match status" value="1"/>
</dbReference>
<dbReference type="RefSeq" id="WP_138400123.1">
    <property type="nucleotide sequence ID" value="NZ_JBAFVI010000010.1"/>
</dbReference>
<dbReference type="EMBL" id="VAUP01000031">
    <property type="protein sequence ID" value="TLX41981.1"/>
    <property type="molecule type" value="Genomic_DNA"/>
</dbReference>
<evidence type="ECO:0000259" key="2">
    <source>
        <dbReference type="Pfam" id="PF03795"/>
    </source>
</evidence>
<proteinExistence type="inferred from homology"/>
<sequence>MAHFLLRLSPPRPAFPADATVAEMDAMAAHGAFWQGEADRGVALAVGPVADPSGIWGMALVEVQDQDAADRLAAQDPVIVAGLGFAYEVMPILSLIQRRVAGPAAVASSPADS</sequence>
<dbReference type="AlphaFoldDB" id="A0A6C1KDT2"/>
<comment type="caution">
    <text evidence="3">The sequence shown here is derived from an EMBL/GenBank/DDBJ whole genome shotgun (WGS) entry which is preliminary data.</text>
</comment>
<dbReference type="InterPro" id="IPR005545">
    <property type="entry name" value="YCII"/>
</dbReference>